<comment type="caution">
    <text evidence="4">The sequence shown here is derived from an EMBL/GenBank/DDBJ whole genome shotgun (WGS) entry which is preliminary data.</text>
</comment>
<comment type="similarity">
    <text evidence="1">Belongs to the UDP-glycosyltransferase family.</text>
</comment>
<evidence type="ECO:0000256" key="1">
    <source>
        <dbReference type="ARBA" id="ARBA00009995"/>
    </source>
</evidence>
<evidence type="ECO:0000313" key="4">
    <source>
        <dbReference type="EMBL" id="GAA0358100.1"/>
    </source>
</evidence>
<accession>A0ABN0X9L8</accession>
<dbReference type="CDD" id="cd03784">
    <property type="entry name" value="GT1_Gtf-like"/>
    <property type="match status" value="1"/>
</dbReference>
<dbReference type="Gene3D" id="3.40.50.2000">
    <property type="entry name" value="Glycogen Phosphorylase B"/>
    <property type="match status" value="2"/>
</dbReference>
<proteinExistence type="inferred from homology"/>
<dbReference type="SUPFAM" id="SSF53756">
    <property type="entry name" value="UDP-Glycosyltransferase/glycogen phosphorylase"/>
    <property type="match status" value="1"/>
</dbReference>
<reference evidence="4 5" key="1">
    <citation type="journal article" date="2019" name="Int. J. Syst. Evol. Microbiol.">
        <title>The Global Catalogue of Microorganisms (GCM) 10K type strain sequencing project: providing services to taxonomists for standard genome sequencing and annotation.</title>
        <authorList>
            <consortium name="The Broad Institute Genomics Platform"/>
            <consortium name="The Broad Institute Genome Sequencing Center for Infectious Disease"/>
            <person name="Wu L."/>
            <person name="Ma J."/>
        </authorList>
    </citation>
    <scope>NUCLEOTIDE SEQUENCE [LARGE SCALE GENOMIC DNA]</scope>
    <source>
        <strain evidence="4 5">JCM 12662</strain>
    </source>
</reference>
<sequence length="391" mass="43816">MSRLLFVNLPFAGHVNPTPGLVRQLTEAGHQVTYVIAKEFHEALEQSGAELVPYDNYDSEWSEPRRYLASFERAYETAKRVGEENDFDCLIYEGFFLFANKLADELELPRVRLFSTFAFNQDVLDRILETGGAHLSVFEHANPIVKLMTGYYGKIKGMMETDDFIDELSDPVSDLTITYTSREFQYLSDQFDDERFKFVGPPIDEDEIEEADFDWDSLTGPIIYVAMGTMVERFSKPLYEACLEAFKELDATVIVSAGELADSLDDVPDNVSVHSRVAQIDVLKHADLFITHGGMNSVNEAIYAGVPMLVNPLVNDQMVVAEQILSLGIGKEIDLKKASSEEIRSTALDVLESTDISSRMHKASQTMRSLGGNKKAAELITTYLKKQADAL</sequence>
<keyword evidence="5" id="KW-1185">Reference proteome</keyword>
<organism evidence="4 5">
    <name type="scientific">Alkalibacterium iburiense</name>
    <dbReference type="NCBI Taxonomy" id="290589"/>
    <lineage>
        <taxon>Bacteria</taxon>
        <taxon>Bacillati</taxon>
        <taxon>Bacillota</taxon>
        <taxon>Bacilli</taxon>
        <taxon>Lactobacillales</taxon>
        <taxon>Carnobacteriaceae</taxon>
        <taxon>Alkalibacterium</taxon>
    </lineage>
</organism>
<gene>
    <name evidence="4" type="ORF">GCM10008932_08510</name>
</gene>
<dbReference type="NCBIfam" id="TIGR01426">
    <property type="entry name" value="MGT"/>
    <property type="match status" value="1"/>
</dbReference>
<dbReference type="EMBL" id="BAAACW010000054">
    <property type="protein sequence ID" value="GAA0358100.1"/>
    <property type="molecule type" value="Genomic_DNA"/>
</dbReference>
<dbReference type="Pfam" id="PF00201">
    <property type="entry name" value="UDPGT"/>
    <property type="match status" value="1"/>
</dbReference>
<dbReference type="PANTHER" id="PTHR48043:SF145">
    <property type="entry name" value="FI06409P-RELATED"/>
    <property type="match status" value="1"/>
</dbReference>
<dbReference type="RefSeq" id="WP_343754360.1">
    <property type="nucleotide sequence ID" value="NZ_BAAACW010000054.1"/>
</dbReference>
<keyword evidence="2" id="KW-0328">Glycosyltransferase</keyword>
<dbReference type="InterPro" id="IPR050271">
    <property type="entry name" value="UDP-glycosyltransferase"/>
</dbReference>
<dbReference type="PANTHER" id="PTHR48043">
    <property type="entry name" value="EG:EG0003.4 PROTEIN-RELATED"/>
    <property type="match status" value="1"/>
</dbReference>
<evidence type="ECO:0000256" key="3">
    <source>
        <dbReference type="ARBA" id="ARBA00022679"/>
    </source>
</evidence>
<dbReference type="Proteomes" id="UP001501166">
    <property type="component" value="Unassembled WGS sequence"/>
</dbReference>
<evidence type="ECO:0000256" key="2">
    <source>
        <dbReference type="ARBA" id="ARBA00022676"/>
    </source>
</evidence>
<name>A0ABN0X9L8_9LACT</name>
<keyword evidence="3" id="KW-0808">Transferase</keyword>
<dbReference type="InterPro" id="IPR002213">
    <property type="entry name" value="UDP_glucos_trans"/>
</dbReference>
<dbReference type="InterPro" id="IPR006326">
    <property type="entry name" value="UDPGT_MGT-like"/>
</dbReference>
<evidence type="ECO:0000313" key="5">
    <source>
        <dbReference type="Proteomes" id="UP001501166"/>
    </source>
</evidence>
<protein>
    <submittedName>
        <fullName evidence="4">Glycosyltransferase</fullName>
    </submittedName>
</protein>